<proteinExistence type="predicted"/>
<accession>A0A9W8J9X0</accession>
<dbReference type="Proteomes" id="UP001140091">
    <property type="component" value="Unassembled WGS sequence"/>
</dbReference>
<sequence>MDQLGEGNLIPGINKPELALEFRSLFLEAEKQITLVGLGSGIETAEAAELFAGAANLAEAVELEAGFGEWMLALLGVLAAGVSPKPRAGEIDLSTTKEVPLVPLSEGQLDSLARAEFEAARAGTVAAMGGTATYSMTWINGVQDAGTSFTIKQWYLSGGPFCHSTMAPSPPGTVFEVNSTQSLAWYNSTFGGEPLTNGFLVIQTPKGYVGVNIHVPAKVFGFGTPPYYQVFWGNSADDIDWKTPVDNPAQPYTFPTDAIGYKIRIAPVASDSTLTLTVTLQHT</sequence>
<comment type="caution">
    <text evidence="1">The sequence shown here is derived from an EMBL/GenBank/DDBJ whole genome shotgun (WGS) entry which is preliminary data.</text>
</comment>
<dbReference type="EMBL" id="JANBPK010000818">
    <property type="protein sequence ID" value="KAJ2930840.1"/>
    <property type="molecule type" value="Genomic_DNA"/>
</dbReference>
<evidence type="ECO:0000313" key="1">
    <source>
        <dbReference type="EMBL" id="KAJ2930840.1"/>
    </source>
</evidence>
<feature type="non-terminal residue" evidence="1">
    <location>
        <position position="283"/>
    </location>
</feature>
<organism evidence="1 2">
    <name type="scientific">Candolleomyces eurysporus</name>
    <dbReference type="NCBI Taxonomy" id="2828524"/>
    <lineage>
        <taxon>Eukaryota</taxon>
        <taxon>Fungi</taxon>
        <taxon>Dikarya</taxon>
        <taxon>Basidiomycota</taxon>
        <taxon>Agaricomycotina</taxon>
        <taxon>Agaricomycetes</taxon>
        <taxon>Agaricomycetidae</taxon>
        <taxon>Agaricales</taxon>
        <taxon>Agaricineae</taxon>
        <taxon>Psathyrellaceae</taxon>
        <taxon>Candolleomyces</taxon>
    </lineage>
</organism>
<dbReference type="AlphaFoldDB" id="A0A9W8J9X0"/>
<gene>
    <name evidence="1" type="ORF">H1R20_g6264</name>
</gene>
<name>A0A9W8J9X0_9AGAR</name>
<protein>
    <submittedName>
        <fullName evidence="1">Uncharacterized protein</fullName>
    </submittedName>
</protein>
<keyword evidence="2" id="KW-1185">Reference proteome</keyword>
<reference evidence="1" key="1">
    <citation type="submission" date="2022-06" db="EMBL/GenBank/DDBJ databases">
        <title>Genome Sequence of Candolleomyces eurysporus.</title>
        <authorList>
            <person name="Buettner E."/>
        </authorList>
    </citation>
    <scope>NUCLEOTIDE SEQUENCE</scope>
    <source>
        <strain evidence="1">VTCC 930004</strain>
    </source>
</reference>
<dbReference type="OrthoDB" id="3026153at2759"/>
<evidence type="ECO:0000313" key="2">
    <source>
        <dbReference type="Proteomes" id="UP001140091"/>
    </source>
</evidence>